<dbReference type="InterPro" id="IPR012337">
    <property type="entry name" value="RNaseH-like_sf"/>
</dbReference>
<feature type="domain" description="RNase H type-1" evidence="1">
    <location>
        <begin position="7"/>
        <end position="95"/>
    </location>
</feature>
<dbReference type="EMBL" id="BAABME010000781">
    <property type="protein sequence ID" value="GAA0145452.1"/>
    <property type="molecule type" value="Genomic_DNA"/>
</dbReference>
<dbReference type="Gene3D" id="3.30.420.10">
    <property type="entry name" value="Ribonuclease H-like superfamily/Ribonuclease H"/>
    <property type="match status" value="1"/>
</dbReference>
<dbReference type="InterPro" id="IPR002156">
    <property type="entry name" value="RNaseH_domain"/>
</dbReference>
<dbReference type="GO" id="GO:0003676">
    <property type="term" value="F:nucleic acid binding"/>
    <property type="evidence" value="ECO:0007669"/>
    <property type="project" value="InterPro"/>
</dbReference>
<dbReference type="PANTHER" id="PTHR48475">
    <property type="entry name" value="RIBONUCLEASE H"/>
    <property type="match status" value="1"/>
</dbReference>
<reference evidence="2 3" key="1">
    <citation type="submission" date="2024-01" db="EMBL/GenBank/DDBJ databases">
        <title>The complete chloroplast genome sequence of Lithospermum erythrorhizon: insights into the phylogenetic relationship among Boraginaceae species and the maternal lineages of purple gromwells.</title>
        <authorList>
            <person name="Okada T."/>
            <person name="Watanabe K."/>
        </authorList>
    </citation>
    <scope>NUCLEOTIDE SEQUENCE [LARGE SCALE GENOMIC DNA]</scope>
</reference>
<comment type="caution">
    <text evidence="2">The sequence shown here is derived from an EMBL/GenBank/DDBJ whole genome shotgun (WGS) entry which is preliminary data.</text>
</comment>
<dbReference type="Pfam" id="PF13456">
    <property type="entry name" value="RVT_3"/>
    <property type="match status" value="1"/>
</dbReference>
<evidence type="ECO:0000313" key="2">
    <source>
        <dbReference type="EMBL" id="GAA0145452.1"/>
    </source>
</evidence>
<dbReference type="AlphaFoldDB" id="A0AAV3P671"/>
<dbReference type="CDD" id="cd09279">
    <property type="entry name" value="RNase_HI_like"/>
    <property type="match status" value="1"/>
</dbReference>
<dbReference type="SUPFAM" id="SSF53098">
    <property type="entry name" value="Ribonuclease H-like"/>
    <property type="match status" value="1"/>
</dbReference>
<evidence type="ECO:0000259" key="1">
    <source>
        <dbReference type="Pfam" id="PF13456"/>
    </source>
</evidence>
<name>A0AAV3P671_LITER</name>
<dbReference type="PANTHER" id="PTHR48475:SF1">
    <property type="entry name" value="RNASE H TYPE-1 DOMAIN-CONTAINING PROTEIN"/>
    <property type="match status" value="1"/>
</dbReference>
<protein>
    <recommendedName>
        <fullName evidence="1">RNase H type-1 domain-containing protein</fullName>
    </recommendedName>
</protein>
<keyword evidence="3" id="KW-1185">Reference proteome</keyword>
<organism evidence="2 3">
    <name type="scientific">Lithospermum erythrorhizon</name>
    <name type="common">Purple gromwell</name>
    <name type="synonym">Lithospermum officinale var. erythrorhizon</name>
    <dbReference type="NCBI Taxonomy" id="34254"/>
    <lineage>
        <taxon>Eukaryota</taxon>
        <taxon>Viridiplantae</taxon>
        <taxon>Streptophyta</taxon>
        <taxon>Embryophyta</taxon>
        <taxon>Tracheophyta</taxon>
        <taxon>Spermatophyta</taxon>
        <taxon>Magnoliopsida</taxon>
        <taxon>eudicotyledons</taxon>
        <taxon>Gunneridae</taxon>
        <taxon>Pentapetalae</taxon>
        <taxon>asterids</taxon>
        <taxon>lamiids</taxon>
        <taxon>Boraginales</taxon>
        <taxon>Boraginaceae</taxon>
        <taxon>Boraginoideae</taxon>
        <taxon>Lithospermeae</taxon>
        <taxon>Lithospermum</taxon>
    </lineage>
</organism>
<proteinExistence type="predicted"/>
<gene>
    <name evidence="2" type="ORF">LIER_05642</name>
</gene>
<dbReference type="InterPro" id="IPR036397">
    <property type="entry name" value="RNaseH_sf"/>
</dbReference>
<dbReference type="GO" id="GO:0004523">
    <property type="term" value="F:RNA-DNA hybrid ribonuclease activity"/>
    <property type="evidence" value="ECO:0007669"/>
    <property type="project" value="InterPro"/>
</dbReference>
<accession>A0AAV3P671</accession>
<sequence>MEYALRFSFMATNNEAEYEKMIAGIMLVKSLDVQRVIVRGDSKLVMDQINGECGLKNEILMKYHEKAVTMAKGFEQTIFQRVLRALNEEADRLSQSLQPIMMNCPKRCTSSCEINLGMKIRRFLVCRKNQKIGEHP</sequence>
<evidence type="ECO:0000313" key="3">
    <source>
        <dbReference type="Proteomes" id="UP001454036"/>
    </source>
</evidence>
<dbReference type="Proteomes" id="UP001454036">
    <property type="component" value="Unassembled WGS sequence"/>
</dbReference>